<accession>A0A915IIV9</accession>
<dbReference type="GO" id="GO:0005536">
    <property type="term" value="F:D-glucose binding"/>
    <property type="evidence" value="ECO:0007669"/>
    <property type="project" value="InterPro"/>
</dbReference>
<dbReference type="InterPro" id="IPR001312">
    <property type="entry name" value="Hexokinase"/>
</dbReference>
<proteinExistence type="inferred from homology"/>
<dbReference type="GO" id="GO:0004340">
    <property type="term" value="F:glucokinase activity"/>
    <property type="evidence" value="ECO:0007669"/>
    <property type="project" value="TreeGrafter"/>
</dbReference>
<reference evidence="10" key="1">
    <citation type="submission" date="2022-11" db="UniProtKB">
        <authorList>
            <consortium name="WormBaseParasite"/>
        </authorList>
    </citation>
    <scope>IDENTIFICATION</scope>
</reference>
<keyword evidence="9" id="KW-1185">Reference proteome</keyword>
<keyword evidence="7" id="KW-0547">Nucleotide-binding</keyword>
<dbReference type="SUPFAM" id="SSF53067">
    <property type="entry name" value="Actin-like ATPase domain"/>
    <property type="match status" value="1"/>
</dbReference>
<evidence type="ECO:0000256" key="2">
    <source>
        <dbReference type="ARBA" id="ARBA00005028"/>
    </source>
</evidence>
<keyword evidence="7" id="KW-0808">Transferase</keyword>
<dbReference type="AlphaFoldDB" id="A0A915IIV9"/>
<dbReference type="GO" id="GO:0001678">
    <property type="term" value="P:intracellular glucose homeostasis"/>
    <property type="evidence" value="ECO:0007669"/>
    <property type="project" value="InterPro"/>
</dbReference>
<dbReference type="OMA" id="LMEIGEC"/>
<dbReference type="Proteomes" id="UP000887565">
    <property type="component" value="Unplaced"/>
</dbReference>
<dbReference type="EC" id="2.7.1.-" evidence="7"/>
<dbReference type="GO" id="GO:0006096">
    <property type="term" value="P:glycolytic process"/>
    <property type="evidence" value="ECO:0007669"/>
    <property type="project" value="UniProtKB-KW"/>
</dbReference>
<evidence type="ECO:0000256" key="5">
    <source>
        <dbReference type="ARBA" id="ARBA00047905"/>
    </source>
</evidence>
<dbReference type="GO" id="GO:0005739">
    <property type="term" value="C:mitochondrion"/>
    <property type="evidence" value="ECO:0007669"/>
    <property type="project" value="TreeGrafter"/>
</dbReference>
<comment type="similarity">
    <text evidence="7">Belongs to the hexokinase family.</text>
</comment>
<evidence type="ECO:0000256" key="3">
    <source>
        <dbReference type="ARBA" id="ARBA00023152"/>
    </source>
</evidence>
<comment type="catalytic activity">
    <reaction evidence="5">
        <text>D-fructose + ATP = D-fructose 6-phosphate + ADP + H(+)</text>
        <dbReference type="Rhea" id="RHEA:16125"/>
        <dbReference type="ChEBI" id="CHEBI:15378"/>
        <dbReference type="ChEBI" id="CHEBI:30616"/>
        <dbReference type="ChEBI" id="CHEBI:37721"/>
        <dbReference type="ChEBI" id="CHEBI:61527"/>
        <dbReference type="ChEBI" id="CHEBI:456216"/>
        <dbReference type="EC" id="2.7.1.1"/>
    </reaction>
    <physiologicalReaction direction="left-to-right" evidence="5">
        <dbReference type="Rhea" id="RHEA:16126"/>
    </physiologicalReaction>
</comment>
<keyword evidence="7" id="KW-0418">Kinase</keyword>
<evidence type="ECO:0000313" key="9">
    <source>
        <dbReference type="Proteomes" id="UP000887565"/>
    </source>
</evidence>
<evidence type="ECO:0000256" key="6">
    <source>
        <dbReference type="ARBA" id="ARBA00048160"/>
    </source>
</evidence>
<dbReference type="GO" id="GO:0006006">
    <property type="term" value="P:glucose metabolic process"/>
    <property type="evidence" value="ECO:0007669"/>
    <property type="project" value="TreeGrafter"/>
</dbReference>
<dbReference type="PANTHER" id="PTHR19443:SF16">
    <property type="entry name" value="HEXOKINASE TYPE 1-RELATED"/>
    <property type="match status" value="1"/>
</dbReference>
<dbReference type="GO" id="GO:0008865">
    <property type="term" value="F:fructokinase activity"/>
    <property type="evidence" value="ECO:0007669"/>
    <property type="project" value="TreeGrafter"/>
</dbReference>
<dbReference type="InterPro" id="IPR043129">
    <property type="entry name" value="ATPase_NBD"/>
</dbReference>
<dbReference type="Gene3D" id="1.10.287.1250">
    <property type="match status" value="1"/>
</dbReference>
<comment type="catalytic activity">
    <reaction evidence="6">
        <text>D-glucose + ATP = D-glucose 6-phosphate + ADP + H(+)</text>
        <dbReference type="Rhea" id="RHEA:17825"/>
        <dbReference type="ChEBI" id="CHEBI:4167"/>
        <dbReference type="ChEBI" id="CHEBI:15378"/>
        <dbReference type="ChEBI" id="CHEBI:30616"/>
        <dbReference type="ChEBI" id="CHEBI:61548"/>
        <dbReference type="ChEBI" id="CHEBI:456216"/>
        <dbReference type="EC" id="2.7.1.1"/>
    </reaction>
    <physiologicalReaction direction="left-to-right" evidence="6">
        <dbReference type="Rhea" id="RHEA:17826"/>
    </physiologicalReaction>
</comment>
<feature type="domain" description="Hexokinase N-terminal" evidence="8">
    <location>
        <begin position="7"/>
        <end position="108"/>
    </location>
</feature>
<evidence type="ECO:0000313" key="10">
    <source>
        <dbReference type="WBParaSite" id="nRc.2.0.1.t14112-RA"/>
    </source>
</evidence>
<evidence type="ECO:0000256" key="7">
    <source>
        <dbReference type="RuleBase" id="RU362007"/>
    </source>
</evidence>
<keyword evidence="7" id="KW-0067">ATP-binding</keyword>
<sequence>MDLPEQVRSCLSSFVIPREKLDQIRDAMSREFQLGLEVGSPPSSVGMLPTFVPALPDGTETGEYLTLDLSGKNLRVLLLRLHGRGKRYETEKHNYMVPKEIMVGTGAQVCI</sequence>
<comment type="pathway">
    <text evidence="1">Carbohydrate degradation; glycolysis; D-glyceraldehyde 3-phosphate and glycerone phosphate from D-glucose: step 1/4.</text>
</comment>
<dbReference type="InterPro" id="IPR022672">
    <property type="entry name" value="Hexokinase_N"/>
</dbReference>
<comment type="pathway">
    <text evidence="2">Carbohydrate metabolism; hexose metabolism.</text>
</comment>
<evidence type="ECO:0000256" key="4">
    <source>
        <dbReference type="ARBA" id="ARBA00044613"/>
    </source>
</evidence>
<organism evidence="9 10">
    <name type="scientific">Romanomermis culicivorax</name>
    <name type="common">Nematode worm</name>
    <dbReference type="NCBI Taxonomy" id="13658"/>
    <lineage>
        <taxon>Eukaryota</taxon>
        <taxon>Metazoa</taxon>
        <taxon>Ecdysozoa</taxon>
        <taxon>Nematoda</taxon>
        <taxon>Enoplea</taxon>
        <taxon>Dorylaimia</taxon>
        <taxon>Mermithida</taxon>
        <taxon>Mermithoidea</taxon>
        <taxon>Mermithidae</taxon>
        <taxon>Romanomermis</taxon>
    </lineage>
</organism>
<evidence type="ECO:0000259" key="8">
    <source>
        <dbReference type="Pfam" id="PF00349"/>
    </source>
</evidence>
<protein>
    <recommendedName>
        <fullName evidence="7">Phosphotransferase</fullName>
        <ecNumber evidence="7">2.7.1.-</ecNumber>
    </recommendedName>
</protein>
<dbReference type="Gene3D" id="3.30.420.40">
    <property type="match status" value="1"/>
</dbReference>
<evidence type="ECO:0000256" key="1">
    <source>
        <dbReference type="ARBA" id="ARBA00004888"/>
    </source>
</evidence>
<dbReference type="PROSITE" id="PS51748">
    <property type="entry name" value="HEXOKINASE_2"/>
    <property type="match status" value="1"/>
</dbReference>
<dbReference type="GO" id="GO:0005524">
    <property type="term" value="F:ATP binding"/>
    <property type="evidence" value="ECO:0007669"/>
    <property type="project" value="UniProtKB-UniRule"/>
</dbReference>
<dbReference type="GO" id="GO:0005829">
    <property type="term" value="C:cytosol"/>
    <property type="evidence" value="ECO:0007669"/>
    <property type="project" value="TreeGrafter"/>
</dbReference>
<comment type="catalytic activity">
    <reaction evidence="4">
        <text>a D-hexose + ATP = a D-hexose 6-phosphate + ADP + H(+)</text>
        <dbReference type="Rhea" id="RHEA:22740"/>
        <dbReference type="ChEBI" id="CHEBI:4194"/>
        <dbReference type="ChEBI" id="CHEBI:15378"/>
        <dbReference type="ChEBI" id="CHEBI:30616"/>
        <dbReference type="ChEBI" id="CHEBI:229467"/>
        <dbReference type="ChEBI" id="CHEBI:456216"/>
        <dbReference type="EC" id="2.7.1.1"/>
    </reaction>
    <physiologicalReaction direction="left-to-right" evidence="4">
        <dbReference type="Rhea" id="RHEA:22741"/>
    </physiologicalReaction>
</comment>
<dbReference type="PANTHER" id="PTHR19443">
    <property type="entry name" value="HEXOKINASE"/>
    <property type="match status" value="1"/>
</dbReference>
<keyword evidence="3 7" id="KW-0324">Glycolysis</keyword>
<dbReference type="Pfam" id="PF00349">
    <property type="entry name" value="Hexokinase_1"/>
    <property type="match status" value="1"/>
</dbReference>
<name>A0A915IIV9_ROMCU</name>
<dbReference type="WBParaSite" id="nRc.2.0.1.t14112-RA">
    <property type="protein sequence ID" value="nRc.2.0.1.t14112-RA"/>
    <property type="gene ID" value="nRc.2.0.1.g14112"/>
</dbReference>